<dbReference type="Pfam" id="PF12680">
    <property type="entry name" value="SnoaL_2"/>
    <property type="match status" value="1"/>
</dbReference>
<dbReference type="InterPro" id="IPR032710">
    <property type="entry name" value="NTF2-like_dom_sf"/>
</dbReference>
<dbReference type="SUPFAM" id="SSF88659">
    <property type="entry name" value="Sigma3 and sigma4 domains of RNA polymerase sigma factors"/>
    <property type="match status" value="1"/>
</dbReference>
<dbReference type="InterPro" id="IPR013325">
    <property type="entry name" value="RNA_pol_sigma_r2"/>
</dbReference>
<dbReference type="AlphaFoldDB" id="A0A4R7J3D5"/>
<dbReference type="InterPro" id="IPR036388">
    <property type="entry name" value="WH-like_DNA-bd_sf"/>
</dbReference>
<keyword evidence="4" id="KW-0731">Sigma factor</keyword>
<dbReference type="EMBL" id="SOAW01000002">
    <property type="protein sequence ID" value="TDT30849.1"/>
    <property type="molecule type" value="Genomic_DNA"/>
</dbReference>
<evidence type="ECO:0000313" key="9">
    <source>
        <dbReference type="EMBL" id="TDT30849.1"/>
    </source>
</evidence>
<comment type="subunit">
    <text evidence="2">Interacts transiently with the RNA polymerase catalytic core formed by RpoA, RpoB, RpoC and RpoZ (2 alpha, 1 beta, 1 beta' and 1 omega subunit) to form the RNA polymerase holoenzyme that can initiate transcription.</text>
</comment>
<keyword evidence="3" id="KW-0805">Transcription regulation</keyword>
<dbReference type="GO" id="GO:0003677">
    <property type="term" value="F:DNA binding"/>
    <property type="evidence" value="ECO:0007669"/>
    <property type="project" value="InterPro"/>
</dbReference>
<protein>
    <submittedName>
        <fullName evidence="9">RNA polymerase sigma-70 factor (ECF subfamily)</fullName>
    </submittedName>
</protein>
<reference evidence="9 10" key="1">
    <citation type="submission" date="2019-03" db="EMBL/GenBank/DDBJ databases">
        <title>Genomic Encyclopedia of Archaeal and Bacterial Type Strains, Phase II (KMG-II): from individual species to whole genera.</title>
        <authorList>
            <person name="Goeker M."/>
        </authorList>
    </citation>
    <scope>NUCLEOTIDE SEQUENCE [LARGE SCALE GENOMIC DNA]</scope>
    <source>
        <strain evidence="9 10">DSM 24323</strain>
    </source>
</reference>
<dbReference type="NCBIfam" id="TIGR02937">
    <property type="entry name" value="sigma70-ECF"/>
    <property type="match status" value="1"/>
</dbReference>
<dbReference type="Gene3D" id="1.10.10.10">
    <property type="entry name" value="Winged helix-like DNA-binding domain superfamily/Winged helix DNA-binding domain"/>
    <property type="match status" value="1"/>
</dbReference>
<name>A0A4R7J3D5_9ACTN</name>
<accession>A0A4R7J3D5</accession>
<comment type="caution">
    <text evidence="9">The sequence shown here is derived from an EMBL/GenBank/DDBJ whole genome shotgun (WGS) entry which is preliminary data.</text>
</comment>
<evidence type="ECO:0000259" key="7">
    <source>
        <dbReference type="Pfam" id="PF08281"/>
    </source>
</evidence>
<dbReference type="PANTHER" id="PTHR30173">
    <property type="entry name" value="SIGMA 19 FACTOR"/>
    <property type="match status" value="1"/>
</dbReference>
<evidence type="ECO:0000259" key="8">
    <source>
        <dbReference type="Pfam" id="PF12680"/>
    </source>
</evidence>
<dbReference type="CDD" id="cd06171">
    <property type="entry name" value="Sigma70_r4"/>
    <property type="match status" value="1"/>
</dbReference>
<dbReference type="RefSeq" id="WP_133755198.1">
    <property type="nucleotide sequence ID" value="NZ_CP171129.1"/>
</dbReference>
<evidence type="ECO:0000313" key="10">
    <source>
        <dbReference type="Proteomes" id="UP000295371"/>
    </source>
</evidence>
<feature type="domain" description="RNA polymerase sigma factor 70 region 4 type 2" evidence="7">
    <location>
        <begin position="136"/>
        <end position="183"/>
    </location>
</feature>
<feature type="domain" description="SnoaL-like" evidence="8">
    <location>
        <begin position="205"/>
        <end position="299"/>
    </location>
</feature>
<evidence type="ECO:0000256" key="1">
    <source>
        <dbReference type="ARBA" id="ARBA00010641"/>
    </source>
</evidence>
<dbReference type="Pfam" id="PF04542">
    <property type="entry name" value="Sigma70_r2"/>
    <property type="match status" value="1"/>
</dbReference>
<dbReference type="GO" id="GO:0016987">
    <property type="term" value="F:sigma factor activity"/>
    <property type="evidence" value="ECO:0007669"/>
    <property type="project" value="UniProtKB-KW"/>
</dbReference>
<evidence type="ECO:0000259" key="6">
    <source>
        <dbReference type="Pfam" id="PF04542"/>
    </source>
</evidence>
<evidence type="ECO:0000256" key="2">
    <source>
        <dbReference type="ARBA" id="ARBA00011344"/>
    </source>
</evidence>
<dbReference type="OrthoDB" id="6689546at2"/>
<dbReference type="GO" id="GO:0006352">
    <property type="term" value="P:DNA-templated transcription initiation"/>
    <property type="evidence" value="ECO:0007669"/>
    <property type="project" value="InterPro"/>
</dbReference>
<feature type="domain" description="RNA polymerase sigma-70 region 2" evidence="6">
    <location>
        <begin position="16"/>
        <end position="78"/>
    </location>
</feature>
<evidence type="ECO:0000256" key="3">
    <source>
        <dbReference type="ARBA" id="ARBA00023015"/>
    </source>
</evidence>
<dbReference type="SUPFAM" id="SSF88946">
    <property type="entry name" value="Sigma2 domain of RNA polymerase sigma factors"/>
    <property type="match status" value="1"/>
</dbReference>
<comment type="similarity">
    <text evidence="1">Belongs to the sigma-70 factor family. ECF subfamily.</text>
</comment>
<dbReference type="InterPro" id="IPR013324">
    <property type="entry name" value="RNA_pol_sigma_r3/r4-like"/>
</dbReference>
<evidence type="ECO:0000256" key="5">
    <source>
        <dbReference type="ARBA" id="ARBA00023163"/>
    </source>
</evidence>
<evidence type="ECO:0000256" key="4">
    <source>
        <dbReference type="ARBA" id="ARBA00023082"/>
    </source>
</evidence>
<gene>
    <name evidence="9" type="ORF">CLV29_2255</name>
</gene>
<dbReference type="Gene3D" id="3.10.450.50">
    <property type="match status" value="1"/>
</dbReference>
<dbReference type="Proteomes" id="UP000295371">
    <property type="component" value="Unassembled WGS sequence"/>
</dbReference>
<dbReference type="InterPro" id="IPR013249">
    <property type="entry name" value="RNA_pol_sigma70_r4_t2"/>
</dbReference>
<dbReference type="Gene3D" id="1.10.1740.10">
    <property type="match status" value="1"/>
</dbReference>
<dbReference type="PANTHER" id="PTHR30173:SF36">
    <property type="entry name" value="ECF RNA POLYMERASE SIGMA FACTOR SIGJ"/>
    <property type="match status" value="1"/>
</dbReference>
<dbReference type="InterPro" id="IPR014284">
    <property type="entry name" value="RNA_pol_sigma-70_dom"/>
</dbReference>
<dbReference type="NCBIfam" id="TIGR02960">
    <property type="entry name" value="SigX5"/>
    <property type="match status" value="1"/>
</dbReference>
<keyword evidence="10" id="KW-1185">Reference proteome</keyword>
<sequence length="336" mass="37087">MSTDEAAFESAAGPLRAQLLAHCYRMMGSTTEAEDLVQETYLRAWRGFGAFDHRASVKTWMYRIATNACLNALASSSRRVLPTDLGTPAGDPIAPLNLRSDVNWVEPLPESYLWQGANPTPEERFLAQENITIAWTTALQQLTANQRAVLLLREVLGYSAAETAETLQTTVAAVNSALHRARAMVGEAADGTGEAVDPQVEKVAVARFVAAFQDHDFDAVVASLADEVTWQMPPFDRWYVGAEASARLSWTHCPSHGPDQLRYLPTRANGQPAVGMYLRKGSQFEAFQFQVLRVDRDGLVDQVTGWFEPQWFRLAGLPIVLDGSDRRTSVVGSWQT</sequence>
<dbReference type="InterPro" id="IPR007627">
    <property type="entry name" value="RNA_pol_sigma70_r2"/>
</dbReference>
<dbReference type="SUPFAM" id="SSF54427">
    <property type="entry name" value="NTF2-like"/>
    <property type="match status" value="1"/>
</dbReference>
<dbReference type="InterPro" id="IPR052704">
    <property type="entry name" value="ECF_Sigma-70_Domain"/>
</dbReference>
<organism evidence="9 10">
    <name type="scientific">Naumannella halotolerans</name>
    <dbReference type="NCBI Taxonomy" id="993414"/>
    <lineage>
        <taxon>Bacteria</taxon>
        <taxon>Bacillati</taxon>
        <taxon>Actinomycetota</taxon>
        <taxon>Actinomycetes</taxon>
        <taxon>Propionibacteriales</taxon>
        <taxon>Propionibacteriaceae</taxon>
        <taxon>Naumannella</taxon>
    </lineage>
</organism>
<dbReference type="NCBIfam" id="NF006089">
    <property type="entry name" value="PRK08241.1"/>
    <property type="match status" value="1"/>
</dbReference>
<proteinExistence type="inferred from homology"/>
<dbReference type="InterPro" id="IPR014305">
    <property type="entry name" value="RNA_pol_sigma-G_actinobac"/>
</dbReference>
<dbReference type="Pfam" id="PF08281">
    <property type="entry name" value="Sigma70_r4_2"/>
    <property type="match status" value="1"/>
</dbReference>
<dbReference type="InterPro" id="IPR037401">
    <property type="entry name" value="SnoaL-like"/>
</dbReference>
<keyword evidence="5" id="KW-0804">Transcription</keyword>